<gene>
    <name evidence="9" type="ORF">KFE25_002431</name>
</gene>
<evidence type="ECO:0000256" key="5">
    <source>
        <dbReference type="ARBA" id="ARBA00022989"/>
    </source>
</evidence>
<evidence type="ECO:0000313" key="9">
    <source>
        <dbReference type="EMBL" id="KAG8461242.1"/>
    </source>
</evidence>
<comment type="caution">
    <text evidence="9">The sequence shown here is derived from an EMBL/GenBank/DDBJ whole genome shotgun (WGS) entry which is preliminary data.</text>
</comment>
<proteinExistence type="inferred from homology"/>
<dbReference type="PIRSF" id="PIRSF010045">
    <property type="entry name" value="DUF850_TM_euk"/>
    <property type="match status" value="1"/>
</dbReference>
<organism evidence="9 10">
    <name type="scientific">Diacronema lutheri</name>
    <name type="common">Unicellular marine alga</name>
    <name type="synonym">Monochrysis lutheri</name>
    <dbReference type="NCBI Taxonomy" id="2081491"/>
    <lineage>
        <taxon>Eukaryota</taxon>
        <taxon>Haptista</taxon>
        <taxon>Haptophyta</taxon>
        <taxon>Pavlovophyceae</taxon>
        <taxon>Pavlovales</taxon>
        <taxon>Pavlovaceae</taxon>
        <taxon>Diacronema</taxon>
    </lineage>
</organism>
<evidence type="ECO:0000256" key="4">
    <source>
        <dbReference type="ARBA" id="ARBA00022692"/>
    </source>
</evidence>
<evidence type="ECO:0000256" key="3">
    <source>
        <dbReference type="ARBA" id="ARBA00020822"/>
    </source>
</evidence>
<reference evidence="9" key="1">
    <citation type="submission" date="2021-05" db="EMBL/GenBank/DDBJ databases">
        <title>The genome of the haptophyte Pavlova lutheri (Diacronema luteri, Pavlovales) - a model for lipid biosynthesis in eukaryotic algae.</title>
        <authorList>
            <person name="Hulatt C.J."/>
            <person name="Posewitz M.C."/>
        </authorList>
    </citation>
    <scope>NUCLEOTIDE SEQUENCE</scope>
    <source>
        <strain evidence="9">NIVA-4/92</strain>
    </source>
</reference>
<dbReference type="Proteomes" id="UP000751190">
    <property type="component" value="Unassembled WGS sequence"/>
</dbReference>
<evidence type="ECO:0000256" key="1">
    <source>
        <dbReference type="ARBA" id="ARBA00004141"/>
    </source>
</evidence>
<evidence type="ECO:0000256" key="6">
    <source>
        <dbReference type="ARBA" id="ARBA00023136"/>
    </source>
</evidence>
<dbReference type="GO" id="GO:0034975">
    <property type="term" value="P:protein folding in endoplasmic reticulum"/>
    <property type="evidence" value="ECO:0007669"/>
    <property type="project" value="TreeGrafter"/>
</dbReference>
<evidence type="ECO:0000256" key="2">
    <source>
        <dbReference type="ARBA" id="ARBA00005376"/>
    </source>
</evidence>
<dbReference type="OMA" id="KDMDPRW"/>
<dbReference type="AlphaFoldDB" id="A0A8J6C400"/>
<dbReference type="InterPro" id="IPR008568">
    <property type="entry name" value="EMC3"/>
</dbReference>
<feature type="transmembrane region" description="Helical" evidence="8">
    <location>
        <begin position="14"/>
        <end position="33"/>
    </location>
</feature>
<protein>
    <recommendedName>
        <fullName evidence="3 7">ER membrane protein complex subunit 3</fullName>
    </recommendedName>
</protein>
<keyword evidence="10" id="KW-1185">Reference proteome</keyword>
<dbReference type="PANTHER" id="PTHR13116">
    <property type="entry name" value="ER MEMBRANE PROTEIN COMPLEX SUBUNIT 3"/>
    <property type="match status" value="1"/>
</dbReference>
<dbReference type="EMBL" id="JAGTXO010000027">
    <property type="protein sequence ID" value="KAG8461242.1"/>
    <property type="molecule type" value="Genomic_DNA"/>
</dbReference>
<comment type="subcellular location">
    <subcellularLocation>
        <location evidence="1">Membrane</location>
        <topology evidence="1">Multi-pass membrane protein</topology>
    </subcellularLocation>
</comment>
<accession>A0A8J6C400</accession>
<dbReference type="GO" id="GO:0072546">
    <property type="term" value="C:EMC complex"/>
    <property type="evidence" value="ECO:0007669"/>
    <property type="project" value="TreeGrafter"/>
</dbReference>
<comment type="similarity">
    <text evidence="2 7">Belongs to the EMC3 family.</text>
</comment>
<evidence type="ECO:0000313" key="10">
    <source>
        <dbReference type="Proteomes" id="UP000751190"/>
    </source>
</evidence>
<evidence type="ECO:0000256" key="7">
    <source>
        <dbReference type="PIRNR" id="PIRNR010045"/>
    </source>
</evidence>
<keyword evidence="4 8" id="KW-0812">Transmembrane</keyword>
<dbReference type="OrthoDB" id="6745403at2759"/>
<evidence type="ECO:0000256" key="8">
    <source>
        <dbReference type="SAM" id="Phobius"/>
    </source>
</evidence>
<dbReference type="Pfam" id="PF01956">
    <property type="entry name" value="EMC3_TMCO1"/>
    <property type="match status" value="1"/>
</dbReference>
<keyword evidence="5 8" id="KW-1133">Transmembrane helix</keyword>
<keyword evidence="6 8" id="KW-0472">Membrane</keyword>
<dbReference type="InterPro" id="IPR002809">
    <property type="entry name" value="EMC3/TMCO1"/>
</dbReference>
<dbReference type="PANTHER" id="PTHR13116:SF5">
    <property type="entry name" value="ER MEMBRANE PROTEIN COMPLEX SUBUNIT 3"/>
    <property type="match status" value="1"/>
</dbReference>
<feature type="transmembrane region" description="Helical" evidence="8">
    <location>
        <begin position="123"/>
        <end position="143"/>
    </location>
</feature>
<sequence length="273" mass="30177">MQHELVLDPAIRDWVFLPLIVIMFLVGILRHNATSLLRSDPKPGDKEQVKQSMALMRSRRLRANARYIPEEAYHARRHYFSHPTTGVFSQKLEAPPNALAMMSDPDVMQNMMKGNMATMVPQVAMMGVVNQFFSGFVLVKIPFPLTPSFKSMLQRGIPLASLDVTYVTSLSWYFIVMFGMQGLFRLVLGGSEEDESALMMSAGMGMMPGMMPGGAMPGQPVDNKKNFEQERENLSLVEHKWALAEAEDVLLAGVKLAGASGARRGAPAKAKSS</sequence>
<name>A0A8J6C400_DIALT</name>
<dbReference type="SMART" id="SM01415">
    <property type="entry name" value="DUF106"/>
    <property type="match status" value="1"/>
</dbReference>